<dbReference type="SUPFAM" id="SSF57302">
    <property type="entry name" value="Snake toxin-like"/>
    <property type="match status" value="1"/>
</dbReference>
<evidence type="ECO:0000313" key="3">
    <source>
        <dbReference type="EMBL" id="CBY07211.1"/>
    </source>
</evidence>
<organism evidence="3">
    <name type="scientific">Oikopleura dioica</name>
    <name type="common">Tunicate</name>
    <dbReference type="NCBI Taxonomy" id="34765"/>
    <lineage>
        <taxon>Eukaryota</taxon>
        <taxon>Metazoa</taxon>
        <taxon>Chordata</taxon>
        <taxon>Tunicata</taxon>
        <taxon>Appendicularia</taxon>
        <taxon>Copelata</taxon>
        <taxon>Oikopleuridae</taxon>
        <taxon>Oikopleura</taxon>
    </lineage>
</organism>
<accession>E4WTW1</accession>
<evidence type="ECO:0000259" key="2">
    <source>
        <dbReference type="PROSITE" id="PS50240"/>
    </source>
</evidence>
<dbReference type="InterPro" id="IPR009003">
    <property type="entry name" value="Peptidase_S1_PA"/>
</dbReference>
<dbReference type="GO" id="GO:0004252">
    <property type="term" value="F:serine-type endopeptidase activity"/>
    <property type="evidence" value="ECO:0007669"/>
    <property type="project" value="InterPro"/>
</dbReference>
<proteinExistence type="predicted"/>
<dbReference type="Proteomes" id="UP000001307">
    <property type="component" value="Unassembled WGS sequence"/>
</dbReference>
<dbReference type="InterPro" id="IPR045860">
    <property type="entry name" value="Snake_toxin-like_sf"/>
</dbReference>
<keyword evidence="1" id="KW-1015">Disulfide bond</keyword>
<dbReference type="Gene3D" id="2.40.10.10">
    <property type="entry name" value="Trypsin-like serine proteases"/>
    <property type="match status" value="2"/>
</dbReference>
<dbReference type="InterPro" id="IPR043504">
    <property type="entry name" value="Peptidase_S1_PA_chymotrypsin"/>
</dbReference>
<dbReference type="PROSITE" id="PS50240">
    <property type="entry name" value="TRYPSIN_DOM"/>
    <property type="match status" value="1"/>
</dbReference>
<dbReference type="Pfam" id="PF00089">
    <property type="entry name" value="Trypsin"/>
    <property type="match status" value="1"/>
</dbReference>
<dbReference type="InParanoid" id="E4WTW1"/>
<dbReference type="InterPro" id="IPR001314">
    <property type="entry name" value="Peptidase_S1A"/>
</dbReference>
<dbReference type="OrthoDB" id="10061449at2759"/>
<protein>
    <recommendedName>
        <fullName evidence="2">Peptidase S1 domain-containing protein</fullName>
    </recommendedName>
</protein>
<reference evidence="3" key="1">
    <citation type="journal article" date="2010" name="Science">
        <title>Plasticity of animal genome architecture unmasked by rapid evolution of a pelagic tunicate.</title>
        <authorList>
            <person name="Denoeud F."/>
            <person name="Henriet S."/>
            <person name="Mungpakdee S."/>
            <person name="Aury J.M."/>
            <person name="Da Silva C."/>
            <person name="Brinkmann H."/>
            <person name="Mikhaleva J."/>
            <person name="Olsen L.C."/>
            <person name="Jubin C."/>
            <person name="Canestro C."/>
            <person name="Bouquet J.M."/>
            <person name="Danks G."/>
            <person name="Poulain J."/>
            <person name="Campsteijn C."/>
            <person name="Adamski M."/>
            <person name="Cross I."/>
            <person name="Yadetie F."/>
            <person name="Muffato M."/>
            <person name="Louis A."/>
            <person name="Butcher S."/>
            <person name="Tsagkogeorga G."/>
            <person name="Konrad A."/>
            <person name="Singh S."/>
            <person name="Jensen M.F."/>
            <person name="Cong E.H."/>
            <person name="Eikeseth-Otteraa H."/>
            <person name="Noel B."/>
            <person name="Anthouard V."/>
            <person name="Porcel B.M."/>
            <person name="Kachouri-Lafond R."/>
            <person name="Nishino A."/>
            <person name="Ugolini M."/>
            <person name="Chourrout P."/>
            <person name="Nishida H."/>
            <person name="Aasland R."/>
            <person name="Huzurbazar S."/>
            <person name="Westhof E."/>
            <person name="Delsuc F."/>
            <person name="Lehrach H."/>
            <person name="Reinhardt R."/>
            <person name="Weissenbach J."/>
            <person name="Roy S.W."/>
            <person name="Artiguenave F."/>
            <person name="Postlethwait J.H."/>
            <person name="Manak J.R."/>
            <person name="Thompson E.M."/>
            <person name="Jaillon O."/>
            <person name="Du Pasquier L."/>
            <person name="Boudinot P."/>
            <person name="Liberles D.A."/>
            <person name="Volff J.N."/>
            <person name="Philippe H."/>
            <person name="Lenhard B."/>
            <person name="Roest Crollius H."/>
            <person name="Wincker P."/>
            <person name="Chourrout D."/>
        </authorList>
    </citation>
    <scope>NUCLEOTIDE SEQUENCE [LARGE SCALE GENOMIC DNA]</scope>
</reference>
<dbReference type="PRINTS" id="PR00722">
    <property type="entry name" value="CHYMOTRYPSIN"/>
</dbReference>
<feature type="domain" description="Peptidase S1" evidence="2">
    <location>
        <begin position="228"/>
        <end position="501"/>
    </location>
</feature>
<name>E4WTW1_OIKDI</name>
<dbReference type="InterPro" id="IPR001254">
    <property type="entry name" value="Trypsin_dom"/>
</dbReference>
<gene>
    <name evidence="3" type="ORF">GSOID_T00006299001</name>
</gene>
<dbReference type="FunFam" id="2.40.10.10:FF:000068">
    <property type="entry name" value="transmembrane protease serine 2"/>
    <property type="match status" value="1"/>
</dbReference>
<evidence type="ECO:0000313" key="4">
    <source>
        <dbReference type="Proteomes" id="UP000001307"/>
    </source>
</evidence>
<keyword evidence="4" id="KW-1185">Reference proteome</keyword>
<sequence length="522" mass="58622">MQQFLFNWSFCGVLEPGQENFSTGLAPDASECYKCINGLYDEDCLSSSLECTDDQLCMTEFRQENGQVRITKGCKQKNACEVQAATNKTLCYEYPYVRVCHSCCEGDLCNDEMELPPFRKTGTCGKPAIKPLVGNGNLLDQLRSKFARPVRRFPVSSRFRRSVSSEKLHYNPIASWGMTTTNLGKGFDLLPVIKTALKSEEAKNNETSENEELTLDQIGQMSEVNLKIAAGRPSVPGSWAWVAQIKYWRNGRYEFVCAGTIIADRWILTAAQCLSDDESGEYDVNNMVVVLGVHTLRGGDEGDRRQTFDVLETRIHPNYRIETTPRNDVALLMINEKIEYNEFVHPACLPYGRYTSEYSAVQAEANLVEDADYCWFVGWGFTKTIPNYEQKKPNDLARVLQQSRHYLMEHKTCDNILDTWNIDKKEHLCAVGYETGNGFIGHACEGDGGGPLVCKHKDNSWFIAGIEIGQSSHCGQSPYERLPSIFSRVSVFENWINKVIFSPVAVPVVEKSSLIANGTAAL</sequence>
<evidence type="ECO:0000256" key="1">
    <source>
        <dbReference type="ARBA" id="ARBA00023157"/>
    </source>
</evidence>
<dbReference type="SUPFAM" id="SSF50494">
    <property type="entry name" value="Trypsin-like serine proteases"/>
    <property type="match status" value="1"/>
</dbReference>
<dbReference type="PANTHER" id="PTHR24250">
    <property type="entry name" value="CHYMOTRYPSIN-RELATED"/>
    <property type="match status" value="1"/>
</dbReference>
<dbReference type="EMBL" id="FN653016">
    <property type="protein sequence ID" value="CBY07211.1"/>
    <property type="molecule type" value="Genomic_DNA"/>
</dbReference>
<dbReference type="AlphaFoldDB" id="E4WTW1"/>
<dbReference type="CDD" id="cd23539">
    <property type="entry name" value="TFP_LU_ECD_CinHb4_like"/>
    <property type="match status" value="1"/>
</dbReference>
<dbReference type="CDD" id="cd00190">
    <property type="entry name" value="Tryp_SPc"/>
    <property type="match status" value="1"/>
</dbReference>
<dbReference type="SMART" id="SM00020">
    <property type="entry name" value="Tryp_SPc"/>
    <property type="match status" value="1"/>
</dbReference>
<dbReference type="PANTHER" id="PTHR24250:SF27">
    <property type="entry name" value="ELASTASE 2 LIKE"/>
    <property type="match status" value="1"/>
</dbReference>
<dbReference type="GO" id="GO:0006508">
    <property type="term" value="P:proteolysis"/>
    <property type="evidence" value="ECO:0007669"/>
    <property type="project" value="InterPro"/>
</dbReference>